<evidence type="ECO:0000256" key="1">
    <source>
        <dbReference type="SAM" id="MobiDB-lite"/>
    </source>
</evidence>
<protein>
    <submittedName>
        <fullName evidence="2">Uncharacterized protein</fullName>
    </submittedName>
</protein>
<organism evidence="2 3">
    <name type="scientific">Culter alburnus</name>
    <name type="common">Topmouth culter</name>
    <dbReference type="NCBI Taxonomy" id="194366"/>
    <lineage>
        <taxon>Eukaryota</taxon>
        <taxon>Metazoa</taxon>
        <taxon>Chordata</taxon>
        <taxon>Craniata</taxon>
        <taxon>Vertebrata</taxon>
        <taxon>Euteleostomi</taxon>
        <taxon>Actinopterygii</taxon>
        <taxon>Neopterygii</taxon>
        <taxon>Teleostei</taxon>
        <taxon>Ostariophysi</taxon>
        <taxon>Cypriniformes</taxon>
        <taxon>Xenocyprididae</taxon>
        <taxon>Xenocypridinae</taxon>
        <taxon>Culter</taxon>
    </lineage>
</organism>
<keyword evidence="3" id="KW-1185">Reference proteome</keyword>
<feature type="region of interest" description="Disordered" evidence="1">
    <location>
        <begin position="15"/>
        <end position="49"/>
    </location>
</feature>
<accession>A0AAW1ZQ85</accession>
<dbReference type="Proteomes" id="UP001479290">
    <property type="component" value="Unassembled WGS sequence"/>
</dbReference>
<dbReference type="AlphaFoldDB" id="A0AAW1ZQ85"/>
<feature type="non-terminal residue" evidence="2">
    <location>
        <position position="1"/>
    </location>
</feature>
<comment type="caution">
    <text evidence="2">The sequence shown here is derived from an EMBL/GenBank/DDBJ whole genome shotgun (WGS) entry which is preliminary data.</text>
</comment>
<gene>
    <name evidence="2" type="ORF">ABG768_006737</name>
</gene>
<feature type="compositionally biased region" description="Polar residues" evidence="1">
    <location>
        <begin position="37"/>
        <end position="49"/>
    </location>
</feature>
<evidence type="ECO:0000313" key="2">
    <source>
        <dbReference type="EMBL" id="KAK9963564.1"/>
    </source>
</evidence>
<reference evidence="2 3" key="1">
    <citation type="submission" date="2024-05" db="EMBL/GenBank/DDBJ databases">
        <title>A high-quality chromosomal-level genome assembly of Topmouth culter (Culter alburnus).</title>
        <authorList>
            <person name="Zhao H."/>
        </authorList>
    </citation>
    <scope>NUCLEOTIDE SEQUENCE [LARGE SCALE GENOMIC DNA]</scope>
    <source>
        <strain evidence="2">CATC2023</strain>
        <tissue evidence="2">Muscle</tissue>
    </source>
</reference>
<proteinExistence type="predicted"/>
<sequence length="49" mass="5700">NPRLCWRSRTLKRVRAARTREARVGSSRTRRTRAPGSYTQEKQENVTGV</sequence>
<dbReference type="EMBL" id="JAWDJR010000014">
    <property type="protein sequence ID" value="KAK9963564.1"/>
    <property type="molecule type" value="Genomic_DNA"/>
</dbReference>
<name>A0AAW1ZQ85_CULAL</name>
<evidence type="ECO:0000313" key="3">
    <source>
        <dbReference type="Proteomes" id="UP001479290"/>
    </source>
</evidence>